<accession>A0A6U0JLU7</accession>
<sequence length="119" mass="13983">MLVNSSLYCFHIDFEAISITPRNIDNSATIYCAVECIHSKCWRGIDDDVVWINYDAHQKIDQLVSTTPYYQIFERNTSFFCQGLSQLTRFGIRIDVRKFKRRQRFSHLWGGAIWVLIGI</sequence>
<dbReference type="EMBL" id="HBDY01011394">
    <property type="protein sequence ID" value="CAD8243203.1"/>
    <property type="molecule type" value="Transcribed_RNA"/>
</dbReference>
<protein>
    <submittedName>
        <fullName evidence="3">Uncharacterized protein</fullName>
    </submittedName>
</protein>
<proteinExistence type="predicted"/>
<dbReference type="EMBL" id="HBDY01011397">
    <property type="protein sequence ID" value="CAD8243206.1"/>
    <property type="molecule type" value="Transcribed_RNA"/>
</dbReference>
<evidence type="ECO:0000313" key="4">
    <source>
        <dbReference type="EMBL" id="CAD8243207.1"/>
    </source>
</evidence>
<dbReference type="EMBL" id="HBDY01011398">
    <property type="protein sequence ID" value="CAD8243207.1"/>
    <property type="molecule type" value="Transcribed_RNA"/>
</dbReference>
<gene>
    <name evidence="1" type="ORF">MPUS1402_LOCUS8619</name>
    <name evidence="2" type="ORF">MPUS1402_LOCUS8621</name>
    <name evidence="3" type="ORF">MPUS1402_LOCUS8622</name>
    <name evidence="4" type="ORF">MPUS1402_LOCUS8623</name>
</gene>
<evidence type="ECO:0000313" key="2">
    <source>
        <dbReference type="EMBL" id="CAD8243205.1"/>
    </source>
</evidence>
<organism evidence="3">
    <name type="scientific">Micromonas pusilla</name>
    <name type="common">Picoplanktonic green alga</name>
    <name type="synonym">Chromulina pusilla</name>
    <dbReference type="NCBI Taxonomy" id="38833"/>
    <lineage>
        <taxon>Eukaryota</taxon>
        <taxon>Viridiplantae</taxon>
        <taxon>Chlorophyta</taxon>
        <taxon>Mamiellophyceae</taxon>
        <taxon>Mamiellales</taxon>
        <taxon>Mamiellaceae</taxon>
        <taxon>Micromonas</taxon>
    </lineage>
</organism>
<dbReference type="EMBL" id="HBDY01011396">
    <property type="protein sequence ID" value="CAD8243205.1"/>
    <property type="molecule type" value="Transcribed_RNA"/>
</dbReference>
<evidence type="ECO:0000313" key="3">
    <source>
        <dbReference type="EMBL" id="CAD8243206.1"/>
    </source>
</evidence>
<reference evidence="3" key="1">
    <citation type="submission" date="2021-01" db="EMBL/GenBank/DDBJ databases">
        <authorList>
            <person name="Corre E."/>
            <person name="Pelletier E."/>
            <person name="Niang G."/>
            <person name="Scheremetjew M."/>
            <person name="Finn R."/>
            <person name="Kale V."/>
            <person name="Holt S."/>
            <person name="Cochrane G."/>
            <person name="Meng A."/>
            <person name="Brown T."/>
            <person name="Cohen L."/>
        </authorList>
    </citation>
    <scope>NUCLEOTIDE SEQUENCE</scope>
    <source>
        <strain evidence="3">RCC1614</strain>
    </source>
</reference>
<name>A0A6U0JLU7_MICPS</name>
<evidence type="ECO:0000313" key="1">
    <source>
        <dbReference type="EMBL" id="CAD8243203.1"/>
    </source>
</evidence>
<dbReference type="AlphaFoldDB" id="A0A6U0JLU7"/>